<dbReference type="AlphaFoldDB" id="A0A8J5IRJ3"/>
<dbReference type="Proteomes" id="UP000709295">
    <property type="component" value="Unassembled WGS sequence"/>
</dbReference>
<proteinExistence type="predicted"/>
<reference evidence="1" key="1">
    <citation type="submission" date="2021-01" db="EMBL/GenBank/DDBJ databases">
        <title>Phytophthora aleatoria, a newly-described species from Pinus radiata is distinct from Phytophthora cactorum isolates based on comparative genomics.</title>
        <authorList>
            <person name="Mcdougal R."/>
            <person name="Panda P."/>
            <person name="Williams N."/>
            <person name="Studholme D.J."/>
        </authorList>
    </citation>
    <scope>NUCLEOTIDE SEQUENCE</scope>
    <source>
        <strain evidence="1">NZFS 4037</strain>
    </source>
</reference>
<name>A0A8J5IRJ3_9STRA</name>
<organism evidence="1 2">
    <name type="scientific">Phytophthora aleatoria</name>
    <dbReference type="NCBI Taxonomy" id="2496075"/>
    <lineage>
        <taxon>Eukaryota</taxon>
        <taxon>Sar</taxon>
        <taxon>Stramenopiles</taxon>
        <taxon>Oomycota</taxon>
        <taxon>Peronosporomycetes</taxon>
        <taxon>Peronosporales</taxon>
        <taxon>Peronosporaceae</taxon>
        <taxon>Phytophthora</taxon>
    </lineage>
</organism>
<gene>
    <name evidence="1" type="ORF">JG688_00018331</name>
</gene>
<keyword evidence="2" id="KW-1185">Reference proteome</keyword>
<sequence length="128" mass="14327">MRKFNVKRDMPGLQQGWFEYCVMDQRVSVAWGPTETRIRYIIFLLLQDVLQVGDALETPSLQGSLQSVVPKLRDEAPDVLFQSLSMMADVAASFTGCRILEIDEIQRDLISTCNSVPSTKSGPCRPSS</sequence>
<comment type="caution">
    <text evidence="1">The sequence shown here is derived from an EMBL/GenBank/DDBJ whole genome shotgun (WGS) entry which is preliminary data.</text>
</comment>
<evidence type="ECO:0000313" key="1">
    <source>
        <dbReference type="EMBL" id="KAG6942065.1"/>
    </source>
</evidence>
<protein>
    <submittedName>
        <fullName evidence="1">Uncharacterized protein</fullName>
    </submittedName>
</protein>
<dbReference type="EMBL" id="JAENGY010003282">
    <property type="protein sequence ID" value="KAG6942065.1"/>
    <property type="molecule type" value="Genomic_DNA"/>
</dbReference>
<accession>A0A8J5IRJ3</accession>
<evidence type="ECO:0000313" key="2">
    <source>
        <dbReference type="Proteomes" id="UP000709295"/>
    </source>
</evidence>